<gene>
    <name evidence="2" type="ORF">GGR27_002556</name>
</gene>
<keyword evidence="1" id="KW-0732">Signal</keyword>
<feature type="signal peptide" evidence="1">
    <location>
        <begin position="1"/>
        <end position="20"/>
    </location>
</feature>
<evidence type="ECO:0000256" key="1">
    <source>
        <dbReference type="SAM" id="SignalP"/>
    </source>
</evidence>
<proteinExistence type="predicted"/>
<dbReference type="RefSeq" id="WP_168037803.1">
    <property type="nucleotide sequence ID" value="NZ_JAATJH010000004.1"/>
</dbReference>
<protein>
    <submittedName>
        <fullName evidence="2">Uncharacterized protein</fullName>
    </submittedName>
</protein>
<dbReference type="EMBL" id="JAATJH010000004">
    <property type="protein sequence ID" value="NJC27043.1"/>
    <property type="molecule type" value="Genomic_DNA"/>
</dbReference>
<comment type="caution">
    <text evidence="2">The sequence shown here is derived from an EMBL/GenBank/DDBJ whole genome shotgun (WGS) entry which is preliminary data.</text>
</comment>
<keyword evidence="3" id="KW-1185">Reference proteome</keyword>
<organism evidence="2 3">
    <name type="scientific">Neolewinella antarctica</name>
    <dbReference type="NCBI Taxonomy" id="442734"/>
    <lineage>
        <taxon>Bacteria</taxon>
        <taxon>Pseudomonadati</taxon>
        <taxon>Bacteroidota</taxon>
        <taxon>Saprospiria</taxon>
        <taxon>Saprospirales</taxon>
        <taxon>Lewinellaceae</taxon>
        <taxon>Neolewinella</taxon>
    </lineage>
</organism>
<feature type="chain" id="PRO_5046717929" evidence="1">
    <location>
        <begin position="21"/>
        <end position="253"/>
    </location>
</feature>
<accession>A0ABX0XDR4</accession>
<evidence type="ECO:0000313" key="3">
    <source>
        <dbReference type="Proteomes" id="UP000770785"/>
    </source>
</evidence>
<name>A0ABX0XDR4_9BACT</name>
<sequence>MRYLPFPLLFLILHCTSVRAQNTALETTETLRAQHLRYVADSTTWDRKMLADDLEAISFYDDVGPMTAGIFPVPDYDLLSEGKFDGVFSGGNTYRPIEINGKSIVYQTFGAGANPHQLPYLDGANNQVFFTLITVTDTIDAEDYTTVTSLISSRNHPDITGEGIIKNKLNQVEFITFWTAENDRFALVNLRLFDLSHGHIIVVAPLKDGTFRSLQINEPPRGKDATDQLIKEDVLRRPAVIEFLTGPQVIGGR</sequence>
<dbReference type="Proteomes" id="UP000770785">
    <property type="component" value="Unassembled WGS sequence"/>
</dbReference>
<evidence type="ECO:0000313" key="2">
    <source>
        <dbReference type="EMBL" id="NJC27043.1"/>
    </source>
</evidence>
<reference evidence="2 3" key="1">
    <citation type="submission" date="2020-03" db="EMBL/GenBank/DDBJ databases">
        <title>Genomic Encyclopedia of Type Strains, Phase IV (KMG-IV): sequencing the most valuable type-strain genomes for metagenomic binning, comparative biology and taxonomic classification.</title>
        <authorList>
            <person name="Goeker M."/>
        </authorList>
    </citation>
    <scope>NUCLEOTIDE SEQUENCE [LARGE SCALE GENOMIC DNA]</scope>
    <source>
        <strain evidence="2 3">DSM 105096</strain>
    </source>
</reference>